<dbReference type="Gene3D" id="3.10.560.10">
    <property type="entry name" value="Outer membrane lipoprotein wza domain like"/>
    <property type="match status" value="1"/>
</dbReference>
<accession>A0ABT8KQI4</accession>
<reference evidence="5" key="1">
    <citation type="submission" date="2023-06" db="EMBL/GenBank/DDBJ databases">
        <title>Genomic of Parafulvivirga corallium.</title>
        <authorList>
            <person name="Wang G."/>
        </authorList>
    </citation>
    <scope>NUCLEOTIDE SEQUENCE</scope>
    <source>
        <strain evidence="5">BMA10</strain>
    </source>
</reference>
<protein>
    <submittedName>
        <fullName evidence="5">Polysaccharide biosynthesis/export family protein</fullName>
    </submittedName>
</protein>
<feature type="domain" description="Polysaccharide export protein N-terminal" evidence="3">
    <location>
        <begin position="50"/>
        <end position="141"/>
    </location>
</feature>
<gene>
    <name evidence="5" type="ORF">QQ008_16620</name>
</gene>
<dbReference type="Proteomes" id="UP001172082">
    <property type="component" value="Unassembled WGS sequence"/>
</dbReference>
<keyword evidence="1" id="KW-0732">Signal</keyword>
<evidence type="ECO:0000259" key="3">
    <source>
        <dbReference type="Pfam" id="PF02563"/>
    </source>
</evidence>
<dbReference type="InterPro" id="IPR019554">
    <property type="entry name" value="Soluble_ligand-bd"/>
</dbReference>
<evidence type="ECO:0000313" key="6">
    <source>
        <dbReference type="Proteomes" id="UP001172082"/>
    </source>
</evidence>
<dbReference type="PANTHER" id="PTHR33619:SF3">
    <property type="entry name" value="POLYSACCHARIDE EXPORT PROTEIN GFCE-RELATED"/>
    <property type="match status" value="1"/>
</dbReference>
<keyword evidence="2" id="KW-0812">Transmembrane</keyword>
<comment type="caution">
    <text evidence="5">The sequence shown here is derived from an EMBL/GenBank/DDBJ whole genome shotgun (WGS) entry which is preliminary data.</text>
</comment>
<feature type="domain" description="Soluble ligand binding" evidence="4">
    <location>
        <begin position="147"/>
        <end position="192"/>
    </location>
</feature>
<dbReference type="InterPro" id="IPR003715">
    <property type="entry name" value="Poly_export_N"/>
</dbReference>
<keyword evidence="2" id="KW-0472">Membrane</keyword>
<evidence type="ECO:0000313" key="5">
    <source>
        <dbReference type="EMBL" id="MDN5203016.1"/>
    </source>
</evidence>
<dbReference type="Pfam" id="PF10531">
    <property type="entry name" value="SLBB"/>
    <property type="match status" value="1"/>
</dbReference>
<evidence type="ECO:0000259" key="4">
    <source>
        <dbReference type="Pfam" id="PF10531"/>
    </source>
</evidence>
<dbReference type="PANTHER" id="PTHR33619">
    <property type="entry name" value="POLYSACCHARIDE EXPORT PROTEIN GFCE-RELATED"/>
    <property type="match status" value="1"/>
</dbReference>
<dbReference type="EMBL" id="JAUJEA010000006">
    <property type="protein sequence ID" value="MDN5203016.1"/>
    <property type="molecule type" value="Genomic_DNA"/>
</dbReference>
<evidence type="ECO:0000256" key="2">
    <source>
        <dbReference type="SAM" id="Phobius"/>
    </source>
</evidence>
<evidence type="ECO:0000256" key="1">
    <source>
        <dbReference type="ARBA" id="ARBA00022729"/>
    </source>
</evidence>
<dbReference type="Pfam" id="PF02563">
    <property type="entry name" value="Poly_export"/>
    <property type="match status" value="1"/>
</dbReference>
<feature type="transmembrane region" description="Helical" evidence="2">
    <location>
        <begin position="240"/>
        <end position="257"/>
    </location>
</feature>
<dbReference type="RefSeq" id="WP_346753040.1">
    <property type="nucleotide sequence ID" value="NZ_JAUJEA010000006.1"/>
</dbReference>
<keyword evidence="2" id="KW-1133">Transmembrane helix</keyword>
<organism evidence="5 6">
    <name type="scientific">Splendidivirga corallicola</name>
    <dbReference type="NCBI Taxonomy" id="3051826"/>
    <lineage>
        <taxon>Bacteria</taxon>
        <taxon>Pseudomonadati</taxon>
        <taxon>Bacteroidota</taxon>
        <taxon>Cytophagia</taxon>
        <taxon>Cytophagales</taxon>
        <taxon>Splendidivirgaceae</taxon>
        <taxon>Splendidivirga</taxon>
    </lineage>
</organism>
<dbReference type="InterPro" id="IPR049712">
    <property type="entry name" value="Poly_export"/>
</dbReference>
<keyword evidence="6" id="KW-1185">Reference proteome</keyword>
<sequence>MIQRIFFFVFAAFLLSQCVPVRKQTLLQSKTEENKLAENANFSRMIEEVDFEYRLQTGDIVTIRISSLTPDEFNPFLSLDDRQSESTDPLLSGFLVDKEGYIILPHIGRVLVKGLTIREAQQKIEDLVGKTIDTPSVYMRLVSFHFSILGEVNRQGKYPTYEDKTNILEAIGVAGGLTEFADGASIKIVRTENGITGITKVNVLEEDIIGSYYYYLKPNDIIMVPALKTKNFRQNQANNLALIFSGIATIASVILVFDRINTN</sequence>
<name>A0ABT8KQI4_9BACT</name>
<proteinExistence type="predicted"/>